<evidence type="ECO:0000256" key="3">
    <source>
        <dbReference type="ARBA" id="ARBA00023125"/>
    </source>
</evidence>
<dbReference type="PIRSF" id="PIRSF019455">
    <property type="entry name" value="CopR_AtkY"/>
    <property type="match status" value="1"/>
</dbReference>
<keyword evidence="2" id="KW-0805">Transcription regulation</keyword>
<dbReference type="RefSeq" id="WP_205132601.1">
    <property type="nucleotide sequence ID" value="NZ_JACSNT010000002.1"/>
</dbReference>
<gene>
    <name evidence="5" type="ORF">H9X83_05595</name>
</gene>
<dbReference type="InterPro" id="IPR036388">
    <property type="entry name" value="WH-like_DNA-bd_sf"/>
</dbReference>
<evidence type="ECO:0000313" key="6">
    <source>
        <dbReference type="Proteomes" id="UP000729290"/>
    </source>
</evidence>
<name>A0ABS2G843_9FIRM</name>
<dbReference type="Proteomes" id="UP000729290">
    <property type="component" value="Unassembled WGS sequence"/>
</dbReference>
<proteinExistence type="inferred from homology"/>
<dbReference type="EMBL" id="JACSNV010000006">
    <property type="protein sequence ID" value="MBM6877631.1"/>
    <property type="molecule type" value="Genomic_DNA"/>
</dbReference>
<evidence type="ECO:0000256" key="4">
    <source>
        <dbReference type="ARBA" id="ARBA00023163"/>
    </source>
</evidence>
<evidence type="ECO:0000256" key="1">
    <source>
        <dbReference type="ARBA" id="ARBA00011046"/>
    </source>
</evidence>
<reference evidence="5 6" key="1">
    <citation type="journal article" date="2021" name="Sci. Rep.">
        <title>The distribution of antibiotic resistance genes in chicken gut microbiota commensals.</title>
        <authorList>
            <person name="Juricova H."/>
            <person name="Matiasovicova J."/>
            <person name="Kubasova T."/>
            <person name="Cejkova D."/>
            <person name="Rychlik I."/>
        </authorList>
    </citation>
    <scope>NUCLEOTIDE SEQUENCE [LARGE SCALE GENOMIC DNA]</scope>
    <source>
        <strain evidence="5 6">An431b</strain>
    </source>
</reference>
<sequence length="125" mass="14560">MQKLPDTELEIMQVIWKEGRVLSTSEIKELLEEHRPWNISALQTLLNRLIDRGFLDSYKEGKSRYYQTKIKEKDYLAFENSLFLQKVNANSLTKLVASLYQSNSITDEDLDELAKFIEEKTRGGA</sequence>
<dbReference type="SUPFAM" id="SSF46785">
    <property type="entry name" value="Winged helix' DNA-binding domain"/>
    <property type="match status" value="1"/>
</dbReference>
<organism evidence="5 6">
    <name type="scientific">Anaerotignum lactatifermentans</name>
    <dbReference type="NCBI Taxonomy" id="160404"/>
    <lineage>
        <taxon>Bacteria</taxon>
        <taxon>Bacillati</taxon>
        <taxon>Bacillota</taxon>
        <taxon>Clostridia</taxon>
        <taxon>Lachnospirales</taxon>
        <taxon>Anaerotignaceae</taxon>
        <taxon>Anaerotignum</taxon>
    </lineage>
</organism>
<keyword evidence="3" id="KW-0238">DNA-binding</keyword>
<dbReference type="Gene3D" id="1.10.10.10">
    <property type="entry name" value="Winged helix-like DNA-binding domain superfamily/Winged helix DNA-binding domain"/>
    <property type="match status" value="1"/>
</dbReference>
<keyword evidence="4" id="KW-0804">Transcription</keyword>
<keyword evidence="6" id="KW-1185">Reference proteome</keyword>
<protein>
    <submittedName>
        <fullName evidence="5">BlaI/MecI/CopY family transcriptional regulator</fullName>
    </submittedName>
</protein>
<comment type="similarity">
    <text evidence="1">Belongs to the BlaI transcriptional regulatory family.</text>
</comment>
<dbReference type="Pfam" id="PF03965">
    <property type="entry name" value="Penicillinase_R"/>
    <property type="match status" value="1"/>
</dbReference>
<evidence type="ECO:0000256" key="2">
    <source>
        <dbReference type="ARBA" id="ARBA00023015"/>
    </source>
</evidence>
<dbReference type="InterPro" id="IPR036390">
    <property type="entry name" value="WH_DNA-bd_sf"/>
</dbReference>
<comment type="caution">
    <text evidence="5">The sequence shown here is derived from an EMBL/GenBank/DDBJ whole genome shotgun (WGS) entry which is preliminary data.</text>
</comment>
<dbReference type="InterPro" id="IPR005650">
    <property type="entry name" value="BlaI_family"/>
</dbReference>
<evidence type="ECO:0000313" key="5">
    <source>
        <dbReference type="EMBL" id="MBM6877631.1"/>
    </source>
</evidence>
<dbReference type="Gene3D" id="1.10.4040.10">
    <property type="entry name" value="Penicillinase repressor domain"/>
    <property type="match status" value="1"/>
</dbReference>
<accession>A0ABS2G843</accession>